<sequence length="99" mass="11065">MTQTTVRILARMSAFPDRLEEAKALLIGLVEPTRQESGCIRYELLQNLSDPTEFTFIEEWESEAALNAHLSSAHISQAFAQVPLLIASGPDIMRHTLLI</sequence>
<dbReference type="AlphaFoldDB" id="A0A2T1CAV3"/>
<keyword evidence="3" id="KW-1185">Reference proteome</keyword>
<reference evidence="2 3" key="1">
    <citation type="submission" date="2018-02" db="EMBL/GenBank/DDBJ databases">
        <authorList>
            <person name="Cohen D.B."/>
            <person name="Kent A.D."/>
        </authorList>
    </citation>
    <scope>NUCLEOTIDE SEQUENCE [LARGE SCALE GENOMIC DNA]</scope>
    <source>
        <strain evidence="2 3">CCAP 1448/3</strain>
    </source>
</reference>
<dbReference type="SUPFAM" id="SSF54909">
    <property type="entry name" value="Dimeric alpha+beta barrel"/>
    <property type="match status" value="1"/>
</dbReference>
<proteinExistence type="predicted"/>
<dbReference type="RefSeq" id="WP_106286661.1">
    <property type="nucleotide sequence ID" value="NZ_CAWNTC010000090.1"/>
</dbReference>
<dbReference type="Proteomes" id="UP000238762">
    <property type="component" value="Unassembled WGS sequence"/>
</dbReference>
<comment type="caution">
    <text evidence="2">The sequence shown here is derived from an EMBL/GenBank/DDBJ whole genome shotgun (WGS) entry which is preliminary data.</text>
</comment>
<dbReference type="PANTHER" id="PTHR33336:SF15">
    <property type="entry name" value="ABM DOMAIN-CONTAINING PROTEIN"/>
    <property type="match status" value="1"/>
</dbReference>
<dbReference type="InterPro" id="IPR011008">
    <property type="entry name" value="Dimeric_a/b-barrel"/>
</dbReference>
<dbReference type="Gene3D" id="3.30.70.100">
    <property type="match status" value="1"/>
</dbReference>
<evidence type="ECO:0000313" key="2">
    <source>
        <dbReference type="EMBL" id="PSB05277.1"/>
    </source>
</evidence>
<evidence type="ECO:0000313" key="3">
    <source>
        <dbReference type="Proteomes" id="UP000238762"/>
    </source>
</evidence>
<keyword evidence="2" id="KW-0503">Monooxygenase</keyword>
<reference evidence="2 3" key="2">
    <citation type="submission" date="2018-03" db="EMBL/GenBank/DDBJ databases">
        <title>The ancient ancestry and fast evolution of plastids.</title>
        <authorList>
            <person name="Moore K.R."/>
            <person name="Magnabosco C."/>
            <person name="Momper L."/>
            <person name="Gold D.A."/>
            <person name="Bosak T."/>
            <person name="Fournier G.P."/>
        </authorList>
    </citation>
    <scope>NUCLEOTIDE SEQUENCE [LARGE SCALE GENOMIC DNA]</scope>
    <source>
        <strain evidence="2 3">CCAP 1448/3</strain>
    </source>
</reference>
<dbReference type="PROSITE" id="PS51725">
    <property type="entry name" value="ABM"/>
    <property type="match status" value="1"/>
</dbReference>
<dbReference type="OrthoDB" id="9806189at2"/>
<protein>
    <submittedName>
        <fullName evidence="2">Antibiotic biosynthesis monooxygenase</fullName>
    </submittedName>
</protein>
<accession>A0A2T1CAV3</accession>
<keyword evidence="2" id="KW-0560">Oxidoreductase</keyword>
<name>A0A2T1CAV3_9CYAN</name>
<dbReference type="Pfam" id="PF03992">
    <property type="entry name" value="ABM"/>
    <property type="match status" value="1"/>
</dbReference>
<dbReference type="GO" id="GO:0004497">
    <property type="term" value="F:monooxygenase activity"/>
    <property type="evidence" value="ECO:0007669"/>
    <property type="project" value="UniProtKB-KW"/>
</dbReference>
<dbReference type="EMBL" id="PVWJ01000001">
    <property type="protein sequence ID" value="PSB05277.1"/>
    <property type="molecule type" value="Genomic_DNA"/>
</dbReference>
<evidence type="ECO:0000259" key="1">
    <source>
        <dbReference type="PROSITE" id="PS51725"/>
    </source>
</evidence>
<organism evidence="2 3">
    <name type="scientific">Merismopedia glauca CCAP 1448/3</name>
    <dbReference type="NCBI Taxonomy" id="1296344"/>
    <lineage>
        <taxon>Bacteria</taxon>
        <taxon>Bacillati</taxon>
        <taxon>Cyanobacteriota</taxon>
        <taxon>Cyanophyceae</taxon>
        <taxon>Synechococcales</taxon>
        <taxon>Merismopediaceae</taxon>
        <taxon>Merismopedia</taxon>
    </lineage>
</organism>
<dbReference type="InterPro" id="IPR050744">
    <property type="entry name" value="AI-2_Isomerase_LsrG"/>
</dbReference>
<feature type="domain" description="ABM" evidence="1">
    <location>
        <begin position="6"/>
        <end position="97"/>
    </location>
</feature>
<dbReference type="InterPro" id="IPR007138">
    <property type="entry name" value="ABM_dom"/>
</dbReference>
<gene>
    <name evidence="2" type="ORF">C7B64_00290</name>
</gene>
<dbReference type="PANTHER" id="PTHR33336">
    <property type="entry name" value="QUINOL MONOOXYGENASE YGIN-RELATED"/>
    <property type="match status" value="1"/>
</dbReference>